<proteinExistence type="predicted"/>
<feature type="chain" id="PRO_5042252110" description="Allergen Asp f 4" evidence="2">
    <location>
        <begin position="18"/>
        <end position="294"/>
    </location>
</feature>
<evidence type="ECO:0000256" key="2">
    <source>
        <dbReference type="SAM" id="SignalP"/>
    </source>
</evidence>
<dbReference type="EMBL" id="JAUEPN010000001">
    <property type="protein sequence ID" value="KAK3300640.1"/>
    <property type="molecule type" value="Genomic_DNA"/>
</dbReference>
<feature type="signal peptide" evidence="2">
    <location>
        <begin position="1"/>
        <end position="17"/>
    </location>
</feature>
<reference evidence="3" key="1">
    <citation type="journal article" date="2023" name="Mol. Phylogenet. Evol.">
        <title>Genome-scale phylogeny and comparative genomics of the fungal order Sordariales.</title>
        <authorList>
            <person name="Hensen N."/>
            <person name="Bonometti L."/>
            <person name="Westerberg I."/>
            <person name="Brannstrom I.O."/>
            <person name="Guillou S."/>
            <person name="Cros-Aarteil S."/>
            <person name="Calhoun S."/>
            <person name="Haridas S."/>
            <person name="Kuo A."/>
            <person name="Mondo S."/>
            <person name="Pangilinan J."/>
            <person name="Riley R."/>
            <person name="LaButti K."/>
            <person name="Andreopoulos B."/>
            <person name="Lipzen A."/>
            <person name="Chen C."/>
            <person name="Yan M."/>
            <person name="Daum C."/>
            <person name="Ng V."/>
            <person name="Clum A."/>
            <person name="Steindorff A."/>
            <person name="Ohm R.A."/>
            <person name="Martin F."/>
            <person name="Silar P."/>
            <person name="Natvig D.O."/>
            <person name="Lalanne C."/>
            <person name="Gautier V."/>
            <person name="Ament-Velasquez S.L."/>
            <person name="Kruys A."/>
            <person name="Hutchinson M.I."/>
            <person name="Powell A.J."/>
            <person name="Barry K."/>
            <person name="Miller A.N."/>
            <person name="Grigoriev I.V."/>
            <person name="Debuchy R."/>
            <person name="Gladieux P."/>
            <person name="Hiltunen Thoren M."/>
            <person name="Johannesson H."/>
        </authorList>
    </citation>
    <scope>NUCLEOTIDE SEQUENCE</scope>
    <source>
        <strain evidence="3">CBS 168.71</strain>
    </source>
</reference>
<dbReference type="PANTHER" id="PTHR42039:SF1">
    <property type="entry name" value="PUTATIVE (AFU_ORTHOLOGUE AFUA_3G02940)-RELATED"/>
    <property type="match status" value="1"/>
</dbReference>
<dbReference type="GO" id="GO:0005576">
    <property type="term" value="C:extracellular region"/>
    <property type="evidence" value="ECO:0007669"/>
    <property type="project" value="InterPro"/>
</dbReference>
<organism evidence="3 4">
    <name type="scientific">Chaetomium fimeti</name>
    <dbReference type="NCBI Taxonomy" id="1854472"/>
    <lineage>
        <taxon>Eukaryota</taxon>
        <taxon>Fungi</taxon>
        <taxon>Dikarya</taxon>
        <taxon>Ascomycota</taxon>
        <taxon>Pezizomycotina</taxon>
        <taxon>Sordariomycetes</taxon>
        <taxon>Sordariomycetidae</taxon>
        <taxon>Sordariales</taxon>
        <taxon>Chaetomiaceae</taxon>
        <taxon>Chaetomium</taxon>
    </lineage>
</organism>
<gene>
    <name evidence="3" type="ORF">B0H64DRAFT_381376</name>
</gene>
<evidence type="ECO:0000313" key="4">
    <source>
        <dbReference type="Proteomes" id="UP001278766"/>
    </source>
</evidence>
<dbReference type="Proteomes" id="UP001278766">
    <property type="component" value="Unassembled WGS sequence"/>
</dbReference>
<sequence>MQLTHFLLLAGALGATAHPSGHAHLHRSVQARRDGPAHVKNVHNRPIPKSAAAAAKVADPAPSVAPSPKPKPSEDNESESDEFIPFCGGTSSKSKRVTYEQVMYTGNQGTNNGCEWNSNLMLVPNSIADKYKYVQEYKNVADETYQVICANKMGADGGLTGMFEVEGQKQLIFNLEPGETKTVVADKNTQGVCAFAPGKIQKTLHGQYAGVWAEFDFENTSNTGWSGADCSSLVAQHYKLDVPGCRMSEGGVDSTILAGGIGDNAYTKGMEKLDGIGLNIVPGKTVIKVYVGFS</sequence>
<feature type="compositionally biased region" description="Low complexity" evidence="1">
    <location>
        <begin position="50"/>
        <end position="62"/>
    </location>
</feature>
<evidence type="ECO:0008006" key="5">
    <source>
        <dbReference type="Google" id="ProtNLM"/>
    </source>
</evidence>
<protein>
    <recommendedName>
        <fullName evidence="5">Allergen Asp f 4</fullName>
    </recommendedName>
</protein>
<reference evidence="3" key="2">
    <citation type="submission" date="2023-06" db="EMBL/GenBank/DDBJ databases">
        <authorList>
            <consortium name="Lawrence Berkeley National Laboratory"/>
            <person name="Haridas S."/>
            <person name="Hensen N."/>
            <person name="Bonometti L."/>
            <person name="Westerberg I."/>
            <person name="Brannstrom I.O."/>
            <person name="Guillou S."/>
            <person name="Cros-Aarteil S."/>
            <person name="Calhoun S."/>
            <person name="Kuo A."/>
            <person name="Mondo S."/>
            <person name="Pangilinan J."/>
            <person name="Riley R."/>
            <person name="Labutti K."/>
            <person name="Andreopoulos B."/>
            <person name="Lipzen A."/>
            <person name="Chen C."/>
            <person name="Yanf M."/>
            <person name="Daum C."/>
            <person name="Ng V."/>
            <person name="Clum A."/>
            <person name="Steindorff A."/>
            <person name="Ohm R."/>
            <person name="Martin F."/>
            <person name="Silar P."/>
            <person name="Natvig D."/>
            <person name="Lalanne C."/>
            <person name="Gautier V."/>
            <person name="Ament-Velasquez S.L."/>
            <person name="Kruys A."/>
            <person name="Hutchinson M.I."/>
            <person name="Powell A.J."/>
            <person name="Barry K."/>
            <person name="Miller A.N."/>
            <person name="Grigoriev I.V."/>
            <person name="Debuchy R."/>
            <person name="Gladieux P."/>
            <person name="Thoren M.H."/>
            <person name="Johannesson H."/>
        </authorList>
    </citation>
    <scope>NUCLEOTIDE SEQUENCE</scope>
    <source>
        <strain evidence="3">CBS 168.71</strain>
    </source>
</reference>
<accession>A0AAE0HQ28</accession>
<dbReference type="AlphaFoldDB" id="A0AAE0HQ28"/>
<dbReference type="Pfam" id="PF25312">
    <property type="entry name" value="Allergen_Asp_f_4"/>
    <property type="match status" value="1"/>
</dbReference>
<keyword evidence="4" id="KW-1185">Reference proteome</keyword>
<dbReference type="PANTHER" id="PTHR42039">
    <property type="entry name" value="PUTATIVE (AFU_ORTHOLOGUE AFUA_3G02940)-RELATED"/>
    <property type="match status" value="1"/>
</dbReference>
<dbReference type="GeneID" id="87839749"/>
<keyword evidence="2" id="KW-0732">Signal</keyword>
<dbReference type="GO" id="GO:0019863">
    <property type="term" value="F:IgE binding"/>
    <property type="evidence" value="ECO:0007669"/>
    <property type="project" value="InterPro"/>
</dbReference>
<dbReference type="InterPro" id="IPR038903">
    <property type="entry name" value="Allergen_Asp_f_4"/>
</dbReference>
<feature type="region of interest" description="Disordered" evidence="1">
    <location>
        <begin position="50"/>
        <end position="89"/>
    </location>
</feature>
<comment type="caution">
    <text evidence="3">The sequence shown here is derived from an EMBL/GenBank/DDBJ whole genome shotgun (WGS) entry which is preliminary data.</text>
</comment>
<dbReference type="RefSeq" id="XP_062664154.1">
    <property type="nucleotide sequence ID" value="XM_062802801.1"/>
</dbReference>
<evidence type="ECO:0000256" key="1">
    <source>
        <dbReference type="SAM" id="MobiDB-lite"/>
    </source>
</evidence>
<name>A0AAE0HQ28_9PEZI</name>
<evidence type="ECO:0000313" key="3">
    <source>
        <dbReference type="EMBL" id="KAK3300640.1"/>
    </source>
</evidence>